<organism evidence="1 2">
    <name type="scientific">Klebsiella grimontii</name>
    <dbReference type="NCBI Taxonomy" id="2058152"/>
    <lineage>
        <taxon>Bacteria</taxon>
        <taxon>Pseudomonadati</taxon>
        <taxon>Pseudomonadota</taxon>
        <taxon>Gammaproteobacteria</taxon>
        <taxon>Enterobacterales</taxon>
        <taxon>Enterobacteriaceae</taxon>
        <taxon>Klebsiella/Raoultella group</taxon>
        <taxon>Klebsiella</taxon>
    </lineage>
</organism>
<accession>A0A7H4PB69</accession>
<dbReference type="EMBL" id="UGMX01000002">
    <property type="protein sequence ID" value="STW09684.1"/>
    <property type="molecule type" value="Genomic_DNA"/>
</dbReference>
<gene>
    <name evidence="1" type="ORF">NCTC9149_06184</name>
</gene>
<dbReference type="InterPro" id="IPR012337">
    <property type="entry name" value="RNaseH-like_sf"/>
</dbReference>
<dbReference type="InterPro" id="IPR050900">
    <property type="entry name" value="Transposase_IS3/IS150/IS904"/>
</dbReference>
<comment type="caution">
    <text evidence="1">The sequence shown here is derived from an EMBL/GenBank/DDBJ whole genome shotgun (WGS) entry which is preliminary data.</text>
</comment>
<dbReference type="AlphaFoldDB" id="A0A7H4PB69"/>
<dbReference type="PANTHER" id="PTHR46889">
    <property type="entry name" value="TRANSPOSASE INSF FOR INSERTION SEQUENCE IS3B-RELATED"/>
    <property type="match status" value="1"/>
</dbReference>
<reference evidence="1 2" key="1">
    <citation type="submission" date="2018-06" db="EMBL/GenBank/DDBJ databases">
        <authorList>
            <consortium name="Pathogen Informatics"/>
            <person name="Doyle S."/>
        </authorList>
    </citation>
    <scope>NUCLEOTIDE SEQUENCE [LARGE SCALE GENOMIC DNA]</scope>
    <source>
        <strain evidence="1 2">NCTC9149</strain>
    </source>
</reference>
<proteinExistence type="predicted"/>
<sequence>MAAILRGQGQRVKASRRFSPVSYREHGLPISENLLKQDFYASGPNQKCVGNITYLHTGEDWLYLAVVIDQWSCSVIGWYALADDSTACLRCVTDSVVAA</sequence>
<evidence type="ECO:0000313" key="1">
    <source>
        <dbReference type="EMBL" id="STW09684.1"/>
    </source>
</evidence>
<dbReference type="PANTHER" id="PTHR46889:SF6">
    <property type="entry name" value="TRANSPOSASE INSF FOR INSERTION SEQUENCE IS3B"/>
    <property type="match status" value="1"/>
</dbReference>
<dbReference type="Proteomes" id="UP000254571">
    <property type="component" value="Unassembled WGS sequence"/>
</dbReference>
<protein>
    <submittedName>
        <fullName evidence="1">Transposase</fullName>
    </submittedName>
</protein>
<evidence type="ECO:0000313" key="2">
    <source>
        <dbReference type="Proteomes" id="UP000254571"/>
    </source>
</evidence>
<dbReference type="SUPFAM" id="SSF53098">
    <property type="entry name" value="Ribonuclease H-like"/>
    <property type="match status" value="1"/>
</dbReference>
<name>A0A7H4PB69_9ENTR</name>